<accession>A0A059Y2X4</accession>
<evidence type="ECO:0000313" key="1">
    <source>
        <dbReference type="EMBL" id="AIA31832.1"/>
    </source>
</evidence>
<proteinExistence type="predicted"/>
<reference evidence="1 2" key="2">
    <citation type="journal article" date="2015" name="Biomed. Res. Int.">
        <title>Effects of Arsenite Resistance on the Growth and Functional Gene Expression of Leptospirillum ferriphilum and Acidithiobacillus thiooxidans in Pure Culture and Coculture.</title>
        <authorList>
            <person name="Jiang H."/>
            <person name="Liang Y."/>
            <person name="Yin H."/>
            <person name="Xiao Y."/>
            <person name="Guo X."/>
            <person name="Xu Y."/>
            <person name="Hu Q."/>
            <person name="Liu H."/>
            <person name="Liu X."/>
        </authorList>
    </citation>
    <scope>NUCLEOTIDE SEQUENCE [LARGE SCALE GENOMIC DNA]</scope>
    <source>
        <strain evidence="1 2">YSK</strain>
    </source>
</reference>
<dbReference type="HOGENOM" id="CLU_2450976_0_0_0"/>
<dbReference type="EMBL" id="CP007243">
    <property type="protein sequence ID" value="AIA31832.1"/>
    <property type="molecule type" value="Genomic_DNA"/>
</dbReference>
<protein>
    <submittedName>
        <fullName evidence="1">Uncharacterized protein</fullName>
    </submittedName>
</protein>
<sequence>MIPAELLAKHLAPLCIKALDIKGVLGQIIANAGEGGFRAGSRFFKVWIFIAFLYNYGEVLSLLGEGADEHLPFYFCPEKNTRSRISIPS</sequence>
<dbReference type="KEGG" id="lfp:Y981_08625"/>
<reference evidence="2" key="1">
    <citation type="submission" date="2014-02" db="EMBL/GenBank/DDBJ databases">
        <title>Complete genome sequence and comparative genomic analysis of the nitrogen-fixing bacterium Leptospirillum ferriphilum YSK.</title>
        <authorList>
            <person name="Guo X."/>
            <person name="Yin H."/>
            <person name="Liang Y."/>
            <person name="Hu Q."/>
            <person name="Ma L."/>
            <person name="Xiao Y."/>
            <person name="Zhang X."/>
            <person name="Qiu G."/>
            <person name="Liu X."/>
        </authorList>
    </citation>
    <scope>NUCLEOTIDE SEQUENCE [LARGE SCALE GENOMIC DNA]</scope>
    <source>
        <strain evidence="2">YSK</strain>
    </source>
</reference>
<name>A0A059Y2X4_9BACT</name>
<gene>
    <name evidence="1" type="ORF">Y981_08625</name>
</gene>
<dbReference type="Proteomes" id="UP000027059">
    <property type="component" value="Chromosome"/>
</dbReference>
<organism evidence="1 2">
    <name type="scientific">Leptospirillum ferriphilum YSK</name>
    <dbReference type="NCBI Taxonomy" id="1441628"/>
    <lineage>
        <taxon>Bacteria</taxon>
        <taxon>Pseudomonadati</taxon>
        <taxon>Nitrospirota</taxon>
        <taxon>Nitrospiria</taxon>
        <taxon>Nitrospirales</taxon>
        <taxon>Nitrospiraceae</taxon>
        <taxon>Leptospirillum</taxon>
    </lineage>
</organism>
<keyword evidence="2" id="KW-1185">Reference proteome</keyword>
<evidence type="ECO:0000313" key="2">
    <source>
        <dbReference type="Proteomes" id="UP000027059"/>
    </source>
</evidence>
<dbReference type="AlphaFoldDB" id="A0A059Y2X4"/>